<dbReference type="AlphaFoldDB" id="G3MTR8"/>
<sequence>MAASKVECDESSSGNTGVAAMDPSVSENETLKGRATAIQEQLHNTHRQIMFLDQQIRDLKRLYERAVKNNNYPFRYSIRMKMSIATGIKMMYYHYGSTKLAELEHITTQMEEARSTASDSSDGDSV</sequence>
<accession>G3MTR8</accession>
<proteinExistence type="evidence at transcript level"/>
<organism evidence="2">
    <name type="scientific">Amblyomma maculatum</name>
    <name type="common">Gulf Coast tick</name>
    <dbReference type="NCBI Taxonomy" id="34609"/>
    <lineage>
        <taxon>Eukaryota</taxon>
        <taxon>Metazoa</taxon>
        <taxon>Ecdysozoa</taxon>
        <taxon>Arthropoda</taxon>
        <taxon>Chelicerata</taxon>
        <taxon>Arachnida</taxon>
        <taxon>Acari</taxon>
        <taxon>Parasitiformes</taxon>
        <taxon>Ixodida</taxon>
        <taxon>Ixodoidea</taxon>
        <taxon>Ixodidae</taxon>
        <taxon>Amblyomminae</taxon>
        <taxon>Amblyomma</taxon>
    </lineage>
</organism>
<dbReference type="EMBL" id="JO845270">
    <property type="protein sequence ID" value="AEO36886.1"/>
    <property type="molecule type" value="mRNA"/>
</dbReference>
<evidence type="ECO:0000313" key="2">
    <source>
        <dbReference type="EMBL" id="AEO36886.1"/>
    </source>
</evidence>
<name>G3MTR8_AMBMU</name>
<protein>
    <submittedName>
        <fullName evidence="2">Uncharacterized protein</fullName>
    </submittedName>
</protein>
<feature type="region of interest" description="Disordered" evidence="1">
    <location>
        <begin position="1"/>
        <end position="27"/>
    </location>
</feature>
<evidence type="ECO:0000256" key="1">
    <source>
        <dbReference type="SAM" id="MobiDB-lite"/>
    </source>
</evidence>
<reference evidence="2" key="1">
    <citation type="journal article" date="2011" name="PLoS ONE">
        <title>A deep insight into the sialotranscriptome of the gulf coast tick, Amblyomma maculatum.</title>
        <authorList>
            <person name="Karim S."/>
            <person name="Singh P."/>
            <person name="Ribeiro J.M."/>
        </authorList>
    </citation>
    <scope>NUCLEOTIDE SEQUENCE</scope>
    <source>
        <tissue evidence="2">Salivary gland</tissue>
    </source>
</reference>